<reference evidence="1 2" key="1">
    <citation type="submission" date="2019-07" db="EMBL/GenBank/DDBJ databases">
        <authorList>
            <person name="Zhao L.H."/>
        </authorList>
    </citation>
    <scope>NUCLEOTIDE SEQUENCE [LARGE SCALE GENOMIC DNA]</scope>
    <source>
        <strain evidence="1 2">Co35</strain>
    </source>
</reference>
<evidence type="ECO:0000313" key="2">
    <source>
        <dbReference type="Proteomes" id="UP000316988"/>
    </source>
</evidence>
<dbReference type="InterPro" id="IPR023393">
    <property type="entry name" value="START-like_dom_sf"/>
</dbReference>
<dbReference type="RefSeq" id="WP_143912932.1">
    <property type="nucleotide sequence ID" value="NZ_VLNT01000005.1"/>
</dbReference>
<protein>
    <submittedName>
        <fullName evidence="1">SRPBCC domain-containing protein</fullName>
    </submittedName>
</protein>
<sequence>MKRPAVAPLEAERTIAATPAQVWSVLVDAARMRELSRETVAQVFVPRRLRRGTWSLNLNRSGWFVWPTVSRYARVVPRRRLSFYVFGPSAWWTYDLEAVEGGTAVRLRRDLSGGRSSWLSIVVAGVGLGGAPAHDRALASDMRETLDGLARVVER</sequence>
<dbReference type="InterPro" id="IPR019587">
    <property type="entry name" value="Polyketide_cyclase/dehydratase"/>
</dbReference>
<evidence type="ECO:0000313" key="1">
    <source>
        <dbReference type="EMBL" id="TSD63559.1"/>
    </source>
</evidence>
<dbReference type="EMBL" id="VLNT01000005">
    <property type="protein sequence ID" value="TSD63559.1"/>
    <property type="molecule type" value="Genomic_DNA"/>
</dbReference>
<dbReference type="Gene3D" id="3.30.530.20">
    <property type="match status" value="1"/>
</dbReference>
<dbReference type="OrthoDB" id="4618973at2"/>
<dbReference type="CDD" id="cd07814">
    <property type="entry name" value="SRPBCC_CalC_Aha1-like"/>
    <property type="match status" value="1"/>
</dbReference>
<organism evidence="1 2">
    <name type="scientific">Aeromicrobium piscarium</name>
    <dbReference type="NCBI Taxonomy" id="2590901"/>
    <lineage>
        <taxon>Bacteria</taxon>
        <taxon>Bacillati</taxon>
        <taxon>Actinomycetota</taxon>
        <taxon>Actinomycetes</taxon>
        <taxon>Propionibacteriales</taxon>
        <taxon>Nocardioidaceae</taxon>
        <taxon>Aeromicrobium</taxon>
    </lineage>
</organism>
<keyword evidence="2" id="KW-1185">Reference proteome</keyword>
<name>A0A554SB51_9ACTN</name>
<comment type="caution">
    <text evidence="1">The sequence shown here is derived from an EMBL/GenBank/DDBJ whole genome shotgun (WGS) entry which is preliminary data.</text>
</comment>
<proteinExistence type="predicted"/>
<gene>
    <name evidence="1" type="ORF">FNM00_08035</name>
</gene>
<dbReference type="Pfam" id="PF10604">
    <property type="entry name" value="Polyketide_cyc2"/>
    <property type="match status" value="1"/>
</dbReference>
<dbReference type="Proteomes" id="UP000316988">
    <property type="component" value="Unassembled WGS sequence"/>
</dbReference>
<dbReference type="AlphaFoldDB" id="A0A554SB51"/>
<accession>A0A554SB51</accession>
<dbReference type="SUPFAM" id="SSF55961">
    <property type="entry name" value="Bet v1-like"/>
    <property type="match status" value="1"/>
</dbReference>